<comment type="caution">
    <text evidence="1">The sequence shown here is derived from an EMBL/GenBank/DDBJ whole genome shotgun (WGS) entry which is preliminary data.</text>
</comment>
<evidence type="ECO:0000313" key="2">
    <source>
        <dbReference type="Proteomes" id="UP001525890"/>
    </source>
</evidence>
<reference evidence="1 2" key="1">
    <citation type="journal article" date="2022" name="Front. Microbiol.">
        <title>High genomic differentiation and limited gene flow indicate recent cryptic speciation within the genus Laspinema (cyanobacteria).</title>
        <authorList>
            <person name="Stanojkovic A."/>
            <person name="Skoupy S."/>
            <person name="Skaloud P."/>
            <person name="Dvorak P."/>
        </authorList>
    </citation>
    <scope>NUCLEOTIDE SEQUENCE [LARGE SCALE GENOMIC DNA]</scope>
    <source>
        <strain evidence="1 2">D2a</strain>
    </source>
</reference>
<dbReference type="EMBL" id="JAMXFF010000044">
    <property type="protein sequence ID" value="MCT7969198.1"/>
    <property type="molecule type" value="Genomic_DNA"/>
</dbReference>
<dbReference type="Pfam" id="PF08852">
    <property type="entry name" value="DUF1822"/>
    <property type="match status" value="1"/>
</dbReference>
<keyword evidence="2" id="KW-1185">Reference proteome</keyword>
<organism evidence="1 2">
    <name type="scientific">Laspinema palackyanum D2a</name>
    <dbReference type="NCBI Taxonomy" id="2953684"/>
    <lineage>
        <taxon>Bacteria</taxon>
        <taxon>Bacillati</taxon>
        <taxon>Cyanobacteriota</taxon>
        <taxon>Cyanophyceae</taxon>
        <taxon>Oscillatoriophycideae</taxon>
        <taxon>Oscillatoriales</taxon>
        <taxon>Laspinemataceae</taxon>
        <taxon>Laspinema</taxon>
        <taxon>Laspinema palackyanum</taxon>
    </lineage>
</organism>
<dbReference type="Proteomes" id="UP001525890">
    <property type="component" value="Unassembled WGS sequence"/>
</dbReference>
<protein>
    <submittedName>
        <fullName evidence="1">DUF1822 family protein</fullName>
    </submittedName>
</protein>
<gene>
    <name evidence="1" type="ORF">NG799_23050</name>
</gene>
<proteinExistence type="predicted"/>
<sequence length="94" mass="10752">MSISLEGDEDDCWMQVWGFATHRQVKNHGKYDANNRSYLVPIAELTSDLTVMEITIGLQVRKAVKPLLQLSKTEEKQWVEQLEDALLYSSGLQL</sequence>
<evidence type="ECO:0000313" key="1">
    <source>
        <dbReference type="EMBL" id="MCT7969198.1"/>
    </source>
</evidence>
<dbReference type="InterPro" id="IPR014951">
    <property type="entry name" value="DUF1822"/>
</dbReference>
<name>A0ABT2MWX4_9CYAN</name>
<accession>A0ABT2MWX4</accession>